<sequence length="100" mass="11648">MNKPLSQSPVKTLESAINLAQDTDSNEQAHAAFNEVLETVRANDPQCAAMLQMLWREYVTTQRSATFWQELCQVEKHLSERITESHVQLRQNYLRLMQEQ</sequence>
<accession>A0A0C1YJG9</accession>
<evidence type="ECO:0000313" key="1">
    <source>
        <dbReference type="EMBL" id="NEV69387.1"/>
    </source>
</evidence>
<comment type="caution">
    <text evidence="1">The sequence shown here is derived from an EMBL/GenBank/DDBJ whole genome shotgun (WGS) entry which is preliminary data.</text>
</comment>
<reference evidence="1" key="3">
    <citation type="submission" date="2020-02" db="EMBL/GenBank/DDBJ databases">
        <authorList>
            <person name="Sarangi A.N."/>
            <person name="Ghosh S."/>
            <person name="Mukherjee M."/>
            <person name="Tripathy S."/>
        </authorList>
    </citation>
    <scope>NUCLEOTIDE SEQUENCE</scope>
    <source>
        <strain evidence="1">BDU141951</strain>
    </source>
</reference>
<proteinExistence type="predicted"/>
<reference evidence="1" key="2">
    <citation type="journal article" date="2015" name="Genome Announc.">
        <title>Draft Genome Sequence of Filamentous Marine Cyanobacterium Lyngbya confervoides Strain BDU141951.</title>
        <authorList>
            <person name="Chandrababunaidu M.M."/>
            <person name="Sen D."/>
            <person name="Tripathy S."/>
        </authorList>
    </citation>
    <scope>NUCLEOTIDE SEQUENCE</scope>
    <source>
        <strain evidence="1">BDU141951</strain>
    </source>
</reference>
<dbReference type="EMBL" id="JTHE02000003">
    <property type="protein sequence ID" value="NEV69387.1"/>
    <property type="molecule type" value="Genomic_DNA"/>
</dbReference>
<name>A0A0C1YJG9_9CYAN</name>
<organism evidence="1">
    <name type="scientific">Lyngbya confervoides BDU141951</name>
    <dbReference type="NCBI Taxonomy" id="1574623"/>
    <lineage>
        <taxon>Bacteria</taxon>
        <taxon>Bacillati</taxon>
        <taxon>Cyanobacteriota</taxon>
        <taxon>Cyanophyceae</taxon>
        <taxon>Oscillatoriophycideae</taxon>
        <taxon>Oscillatoriales</taxon>
        <taxon>Microcoleaceae</taxon>
        <taxon>Lyngbya</taxon>
    </lineage>
</organism>
<reference evidence="1" key="1">
    <citation type="submission" date="2014-11" db="EMBL/GenBank/DDBJ databases">
        <authorList>
            <person name="Malar M.C."/>
            <person name="Sen D."/>
            <person name="Tripathy S."/>
        </authorList>
    </citation>
    <scope>NUCLEOTIDE SEQUENCE</scope>
    <source>
        <strain evidence="1">BDU141951</strain>
    </source>
</reference>
<gene>
    <name evidence="1" type="ORF">QQ91_020020</name>
</gene>
<dbReference type="AlphaFoldDB" id="A0A0C1YJG9"/>
<protein>
    <submittedName>
        <fullName evidence="1">Uncharacterized protein</fullName>
    </submittedName>
</protein>